<dbReference type="STRING" id="8840.ENSAPLP00000027472"/>
<dbReference type="PANTHER" id="PTHR37366">
    <property type="entry name" value="SPERM ACROSOME MEMBRANE-ASSOCIATED PROTEIN 6"/>
    <property type="match status" value="1"/>
</dbReference>
<keyword evidence="2" id="KW-0732">Signal</keyword>
<evidence type="ECO:0000313" key="4">
    <source>
        <dbReference type="Ensembl" id="ENSAPLP00000027472.1"/>
    </source>
</evidence>
<dbReference type="PROSITE" id="PS50835">
    <property type="entry name" value="IG_LIKE"/>
    <property type="match status" value="1"/>
</dbReference>
<dbReference type="Ensembl" id="ENSAPLT00000020589.1">
    <property type="protein sequence ID" value="ENSAPLP00000027472.1"/>
    <property type="gene ID" value="ENSAPLG00000024958.1"/>
</dbReference>
<feature type="domain" description="Ig-like" evidence="3">
    <location>
        <begin position="128"/>
        <end position="229"/>
    </location>
</feature>
<evidence type="ECO:0000313" key="5">
    <source>
        <dbReference type="Proteomes" id="UP000016666"/>
    </source>
</evidence>
<accession>A0A493TNM6</accession>
<dbReference type="Proteomes" id="UP000016666">
    <property type="component" value="Chromosome 20"/>
</dbReference>
<evidence type="ECO:0000256" key="2">
    <source>
        <dbReference type="SAM" id="SignalP"/>
    </source>
</evidence>
<reference evidence="4" key="3">
    <citation type="submission" date="2025-09" db="UniProtKB">
        <authorList>
            <consortium name="Ensembl"/>
        </authorList>
    </citation>
    <scope>IDENTIFICATION</scope>
</reference>
<reference evidence="4 5" key="1">
    <citation type="submission" date="2017-10" db="EMBL/GenBank/DDBJ databases">
        <title>A new Pekin duck reference genome.</title>
        <authorList>
            <person name="Hou Z.-C."/>
            <person name="Zhou Z.-K."/>
            <person name="Zhu F."/>
            <person name="Hou S.-S."/>
        </authorList>
    </citation>
    <scope>NUCLEOTIDE SEQUENCE [LARGE SCALE GENOMIC DNA]</scope>
</reference>
<evidence type="ECO:0000256" key="1">
    <source>
        <dbReference type="SAM" id="Phobius"/>
    </source>
</evidence>
<dbReference type="PANTHER" id="PTHR37366:SF1">
    <property type="entry name" value="SPERM ACROSOME MEMBRANE-ASSOCIATED PROTEIN 6"/>
    <property type="match status" value="1"/>
</dbReference>
<sequence length="303" mass="34104">MGWWWVSLLLVLAPWLPGVHPCLLCFGPPMQWTRLCHDITRTSLKGPQQQHCLEALAEASVPLAPVTVGSSQRETLREIIMDALHFLEKQKEIKPFEVSLQEAINIIWVKLSQLEEAPACIPPCGYQPAARIFQCATCRLVDCQFPLDCPVQDVWVHEDEAITLHCDVPFAVPPDLPITWMFAKDIRTQDLALFEELQESLGEPPSLTLQDPTLGTIACRLGSPSETLARKYFYLNVSGRSVEAEQGLQAQFRAVLRWPHSRTPLQPTVSLELGLALGFMGLVLLLVASWWCFWKPPEPPRPL</sequence>
<protein>
    <recommendedName>
        <fullName evidence="3">Ig-like domain-containing protein</fullName>
    </recommendedName>
</protein>
<proteinExistence type="predicted"/>
<evidence type="ECO:0000259" key="3">
    <source>
        <dbReference type="PROSITE" id="PS50835"/>
    </source>
</evidence>
<feature type="chain" id="PRO_5019866296" description="Ig-like domain-containing protein" evidence="2">
    <location>
        <begin position="22"/>
        <end position="303"/>
    </location>
</feature>
<reference evidence="4" key="2">
    <citation type="submission" date="2025-08" db="UniProtKB">
        <authorList>
            <consortium name="Ensembl"/>
        </authorList>
    </citation>
    <scope>IDENTIFICATION</scope>
</reference>
<dbReference type="AlphaFoldDB" id="A0A493TNM6"/>
<feature type="transmembrane region" description="Helical" evidence="1">
    <location>
        <begin position="273"/>
        <end position="294"/>
    </location>
</feature>
<keyword evidence="1" id="KW-0472">Membrane</keyword>
<feature type="signal peptide" evidence="2">
    <location>
        <begin position="1"/>
        <end position="21"/>
    </location>
</feature>
<dbReference type="OMA" id="TQDQSYF"/>
<organism evidence="4 5">
    <name type="scientific">Anas platyrhynchos platyrhynchos</name>
    <name type="common">Northern mallard</name>
    <dbReference type="NCBI Taxonomy" id="8840"/>
    <lineage>
        <taxon>Eukaryota</taxon>
        <taxon>Metazoa</taxon>
        <taxon>Chordata</taxon>
        <taxon>Craniata</taxon>
        <taxon>Vertebrata</taxon>
        <taxon>Euteleostomi</taxon>
        <taxon>Archelosauria</taxon>
        <taxon>Archosauria</taxon>
        <taxon>Dinosauria</taxon>
        <taxon>Saurischia</taxon>
        <taxon>Theropoda</taxon>
        <taxon>Coelurosauria</taxon>
        <taxon>Aves</taxon>
        <taxon>Neognathae</taxon>
        <taxon>Galloanserae</taxon>
        <taxon>Anseriformes</taxon>
        <taxon>Anatidae</taxon>
        <taxon>Anatinae</taxon>
        <taxon>Anas</taxon>
    </lineage>
</organism>
<keyword evidence="1" id="KW-1133">Transmembrane helix</keyword>
<dbReference type="InterPro" id="IPR034549">
    <property type="entry name" value="SPACA6"/>
</dbReference>
<name>A0A493TNM6_ANAPP</name>
<dbReference type="GeneTree" id="ENSGT00990000204431"/>
<dbReference type="InterPro" id="IPR007110">
    <property type="entry name" value="Ig-like_dom"/>
</dbReference>
<keyword evidence="5" id="KW-1185">Reference proteome</keyword>
<dbReference type="GO" id="GO:0007342">
    <property type="term" value="P:fusion of sperm to egg plasma membrane involved in single fertilization"/>
    <property type="evidence" value="ECO:0007669"/>
    <property type="project" value="InterPro"/>
</dbReference>
<keyword evidence="1" id="KW-0812">Transmembrane</keyword>